<feature type="region of interest" description="Disordered" evidence="1">
    <location>
        <begin position="49"/>
        <end position="119"/>
    </location>
</feature>
<feature type="compositionally biased region" description="Acidic residues" evidence="1">
    <location>
        <begin position="77"/>
        <end position="88"/>
    </location>
</feature>
<reference evidence="2" key="1">
    <citation type="submission" date="2020-05" db="EMBL/GenBank/DDBJ databases">
        <authorList>
            <person name="Chiriac C."/>
            <person name="Salcher M."/>
            <person name="Ghai R."/>
            <person name="Kavagutti S V."/>
        </authorList>
    </citation>
    <scope>NUCLEOTIDE SEQUENCE</scope>
</reference>
<evidence type="ECO:0000256" key="1">
    <source>
        <dbReference type="SAM" id="MobiDB-lite"/>
    </source>
</evidence>
<proteinExistence type="predicted"/>
<feature type="compositionally biased region" description="Acidic residues" evidence="1">
    <location>
        <begin position="104"/>
        <end position="119"/>
    </location>
</feature>
<dbReference type="AlphaFoldDB" id="A0A6J6MYS0"/>
<accession>A0A6J6MYS0</accession>
<evidence type="ECO:0000313" key="2">
    <source>
        <dbReference type="EMBL" id="CAB4679491.1"/>
    </source>
</evidence>
<feature type="compositionally biased region" description="Low complexity" evidence="1">
    <location>
        <begin position="49"/>
        <end position="70"/>
    </location>
</feature>
<gene>
    <name evidence="2" type="ORF">UFOPK2295_01320</name>
</gene>
<organism evidence="2">
    <name type="scientific">freshwater metagenome</name>
    <dbReference type="NCBI Taxonomy" id="449393"/>
    <lineage>
        <taxon>unclassified sequences</taxon>
        <taxon>metagenomes</taxon>
        <taxon>ecological metagenomes</taxon>
    </lineage>
</organism>
<sequence length="119" mass="12714">MKKFLIYSSVLIVLCAACVEAFATPVDETDSSIPAVVTSAVVTSIATNDTLPVSSTTPPSSTTPVTRKPSATPSASDDIDCDEAEELYDAGNNDDLADYCDYGPDGEWDTEDDYDSWEE</sequence>
<name>A0A6J6MYS0_9ZZZZ</name>
<protein>
    <submittedName>
        <fullName evidence="2">Unannotated protein</fullName>
    </submittedName>
</protein>
<dbReference type="EMBL" id="CAEZWV010000031">
    <property type="protein sequence ID" value="CAB4679491.1"/>
    <property type="molecule type" value="Genomic_DNA"/>
</dbReference>